<protein>
    <submittedName>
        <fullName evidence="1">Uncharacterized protein</fullName>
    </submittedName>
</protein>
<proteinExistence type="predicted"/>
<reference evidence="1 2" key="1">
    <citation type="submission" date="2020-10" db="EMBL/GenBank/DDBJ databases">
        <authorList>
            <person name="Castelo-Branco R."/>
            <person name="Eusebio N."/>
            <person name="Adriana R."/>
            <person name="Vieira A."/>
            <person name="Brugerolle De Fraissinette N."/>
            <person name="Rezende De Castro R."/>
            <person name="Schneider M.P."/>
            <person name="Vasconcelos V."/>
            <person name="Leao P.N."/>
        </authorList>
    </citation>
    <scope>NUCLEOTIDE SEQUENCE [LARGE SCALE GENOMIC DNA]</scope>
    <source>
        <strain evidence="1 2">LEGE 07299</strain>
    </source>
</reference>
<gene>
    <name evidence="1" type="ORF">IQ229_21230</name>
</gene>
<accession>A0ABR9U3W5</accession>
<organism evidence="1 2">
    <name type="scientific">Nostoc cf. edaphicum LEGE 07299</name>
    <dbReference type="NCBI Taxonomy" id="2777974"/>
    <lineage>
        <taxon>Bacteria</taxon>
        <taxon>Bacillati</taxon>
        <taxon>Cyanobacteriota</taxon>
        <taxon>Cyanophyceae</taxon>
        <taxon>Nostocales</taxon>
        <taxon>Nostocaceae</taxon>
        <taxon>Nostoc</taxon>
    </lineage>
</organism>
<name>A0ABR9U3W5_9NOSO</name>
<evidence type="ECO:0000313" key="1">
    <source>
        <dbReference type="EMBL" id="MBE9107359.1"/>
    </source>
</evidence>
<comment type="caution">
    <text evidence="1">The sequence shown here is derived from an EMBL/GenBank/DDBJ whole genome shotgun (WGS) entry which is preliminary data.</text>
</comment>
<evidence type="ECO:0000313" key="2">
    <source>
        <dbReference type="Proteomes" id="UP000647836"/>
    </source>
</evidence>
<keyword evidence="2" id="KW-1185">Reference proteome</keyword>
<sequence>LGELSISQFDLAQACFEIRNPLAHGYIENLNLPVVHNFDNLVRELLAEWKVELAISQLSSEDLAAFRAWFAEFDAAAWDKQIEKDVTQQETLSSITDSPTLESLTGLDSWTQSLIGVIQLEEENPTENYVDYLEEKYG</sequence>
<feature type="non-terminal residue" evidence="1">
    <location>
        <position position="1"/>
    </location>
</feature>
<dbReference type="Proteomes" id="UP000647836">
    <property type="component" value="Unassembled WGS sequence"/>
</dbReference>
<dbReference type="EMBL" id="JADEXF010000825">
    <property type="protein sequence ID" value="MBE9107359.1"/>
    <property type="molecule type" value="Genomic_DNA"/>
</dbReference>